<dbReference type="RefSeq" id="WP_344337206.1">
    <property type="nucleotide sequence ID" value="NZ_BAAAPZ010000008.1"/>
</dbReference>
<accession>A0ABN2WWS2</accession>
<evidence type="ECO:0000256" key="3">
    <source>
        <dbReference type="ARBA" id="ARBA00022475"/>
    </source>
</evidence>
<keyword evidence="2 7" id="KW-0813">Transport</keyword>
<dbReference type="PANTHER" id="PTHR43163">
    <property type="entry name" value="DIPEPTIDE TRANSPORT SYSTEM PERMEASE PROTEIN DPPB-RELATED"/>
    <property type="match status" value="1"/>
</dbReference>
<dbReference type="InterPro" id="IPR045621">
    <property type="entry name" value="BPD_transp_1_N"/>
</dbReference>
<dbReference type="InterPro" id="IPR000515">
    <property type="entry name" value="MetI-like"/>
</dbReference>
<feature type="transmembrane region" description="Helical" evidence="7">
    <location>
        <begin position="200"/>
        <end position="223"/>
    </location>
</feature>
<evidence type="ECO:0000256" key="4">
    <source>
        <dbReference type="ARBA" id="ARBA00022692"/>
    </source>
</evidence>
<feature type="transmembrane region" description="Helical" evidence="7">
    <location>
        <begin position="128"/>
        <end position="150"/>
    </location>
</feature>
<evidence type="ECO:0000259" key="8">
    <source>
        <dbReference type="PROSITE" id="PS50928"/>
    </source>
</evidence>
<comment type="caution">
    <text evidence="9">The sequence shown here is derived from an EMBL/GenBank/DDBJ whole genome shotgun (WGS) entry which is preliminary data.</text>
</comment>
<sequence length="342" mass="36513">MTMVNSAVTQIPHQVSFKASTRLAHHPWVRFALRRGGGFLLSVAILVVVTFLIVPLLPGDPAVVAAGEGATQEQIAQTREALGLEQPLPVQFWQYLVGIFTLDMGYSFASGTTVTAAVFSRLPFTAEIALLAILAMLVIAIPLGMGVAILTRGGRNAWVDHVFNAVTSLVYAVPNYVLATLMIFVLAIKLGWFPAGGAVTLSALVLPTVAIMLGPACVIARVVRREAVTILEQDYVRTARGWRLSPWRVNLRYVFPNLMTTTLTLSGLILAGMLGGAVVIETVFGWPGLGKGVVDAILMRDYPVIRGIVLLLGVLATLLIILVDVILAIVDPRNLSGGNANG</sequence>
<feature type="transmembrane region" description="Helical" evidence="7">
    <location>
        <begin position="162"/>
        <end position="188"/>
    </location>
</feature>
<dbReference type="Proteomes" id="UP001500984">
    <property type="component" value="Unassembled WGS sequence"/>
</dbReference>
<dbReference type="Pfam" id="PF00528">
    <property type="entry name" value="BPD_transp_1"/>
    <property type="match status" value="1"/>
</dbReference>
<dbReference type="CDD" id="cd06261">
    <property type="entry name" value="TM_PBP2"/>
    <property type="match status" value="1"/>
</dbReference>
<dbReference type="EMBL" id="BAAAPZ010000008">
    <property type="protein sequence ID" value="GAA2099770.1"/>
    <property type="molecule type" value="Genomic_DNA"/>
</dbReference>
<keyword evidence="6 7" id="KW-0472">Membrane</keyword>
<dbReference type="PROSITE" id="PS50928">
    <property type="entry name" value="ABC_TM1"/>
    <property type="match status" value="1"/>
</dbReference>
<evidence type="ECO:0000313" key="9">
    <source>
        <dbReference type="EMBL" id="GAA2099770.1"/>
    </source>
</evidence>
<feature type="transmembrane region" description="Helical" evidence="7">
    <location>
        <begin position="258"/>
        <end position="284"/>
    </location>
</feature>
<evidence type="ECO:0000256" key="7">
    <source>
        <dbReference type="RuleBase" id="RU363032"/>
    </source>
</evidence>
<evidence type="ECO:0000256" key="2">
    <source>
        <dbReference type="ARBA" id="ARBA00022448"/>
    </source>
</evidence>
<dbReference type="Pfam" id="PF19300">
    <property type="entry name" value="BPD_transp_1_N"/>
    <property type="match status" value="1"/>
</dbReference>
<dbReference type="InterPro" id="IPR035906">
    <property type="entry name" value="MetI-like_sf"/>
</dbReference>
<gene>
    <name evidence="9" type="ORF">GCM10009823_21780</name>
</gene>
<keyword evidence="3" id="KW-1003">Cell membrane</keyword>
<keyword evidence="5 7" id="KW-1133">Transmembrane helix</keyword>
<proteinExistence type="inferred from homology"/>
<dbReference type="PANTHER" id="PTHR43163:SF6">
    <property type="entry name" value="DIPEPTIDE TRANSPORT SYSTEM PERMEASE PROTEIN DPPB-RELATED"/>
    <property type="match status" value="1"/>
</dbReference>
<dbReference type="Gene3D" id="1.10.3720.10">
    <property type="entry name" value="MetI-like"/>
    <property type="match status" value="1"/>
</dbReference>
<reference evidence="9 10" key="1">
    <citation type="journal article" date="2019" name="Int. J. Syst. Evol. Microbiol.">
        <title>The Global Catalogue of Microorganisms (GCM) 10K type strain sequencing project: providing services to taxonomists for standard genome sequencing and annotation.</title>
        <authorList>
            <consortium name="The Broad Institute Genomics Platform"/>
            <consortium name="The Broad Institute Genome Sequencing Center for Infectious Disease"/>
            <person name="Wu L."/>
            <person name="Ma J."/>
        </authorList>
    </citation>
    <scope>NUCLEOTIDE SEQUENCE [LARGE SCALE GENOMIC DNA]</scope>
    <source>
        <strain evidence="9 10">JCM 15900</strain>
    </source>
</reference>
<protein>
    <submittedName>
        <fullName evidence="9">ABC transporter permease</fullName>
    </submittedName>
</protein>
<comment type="subcellular location">
    <subcellularLocation>
        <location evidence="1 7">Cell membrane</location>
        <topology evidence="1 7">Multi-pass membrane protein</topology>
    </subcellularLocation>
</comment>
<evidence type="ECO:0000256" key="1">
    <source>
        <dbReference type="ARBA" id="ARBA00004651"/>
    </source>
</evidence>
<comment type="similarity">
    <text evidence="7">Belongs to the binding-protein-dependent transport system permease family.</text>
</comment>
<evidence type="ECO:0000313" key="10">
    <source>
        <dbReference type="Proteomes" id="UP001500984"/>
    </source>
</evidence>
<keyword evidence="10" id="KW-1185">Reference proteome</keyword>
<evidence type="ECO:0000256" key="5">
    <source>
        <dbReference type="ARBA" id="ARBA00022989"/>
    </source>
</evidence>
<feature type="domain" description="ABC transmembrane type-1" evidence="8">
    <location>
        <begin position="122"/>
        <end position="327"/>
    </location>
</feature>
<feature type="transmembrane region" description="Helical" evidence="7">
    <location>
        <begin position="304"/>
        <end position="330"/>
    </location>
</feature>
<evidence type="ECO:0000256" key="6">
    <source>
        <dbReference type="ARBA" id="ARBA00023136"/>
    </source>
</evidence>
<keyword evidence="4 7" id="KW-0812">Transmembrane</keyword>
<dbReference type="SUPFAM" id="SSF161098">
    <property type="entry name" value="MetI-like"/>
    <property type="match status" value="1"/>
</dbReference>
<name>A0ABN2WWS2_9MICO</name>
<organism evidence="9 10">
    <name type="scientific">Brevibacterium salitolerans</name>
    <dbReference type="NCBI Taxonomy" id="1403566"/>
    <lineage>
        <taxon>Bacteria</taxon>
        <taxon>Bacillati</taxon>
        <taxon>Actinomycetota</taxon>
        <taxon>Actinomycetes</taxon>
        <taxon>Micrococcales</taxon>
        <taxon>Brevibacteriaceae</taxon>
        <taxon>Brevibacterium</taxon>
    </lineage>
</organism>
<feature type="transmembrane region" description="Helical" evidence="7">
    <location>
        <begin position="38"/>
        <end position="57"/>
    </location>
</feature>